<dbReference type="RefSeq" id="XP_047765247.1">
    <property type="nucleotide sequence ID" value="XM_047910417.1"/>
</dbReference>
<dbReference type="EMBL" id="CP090170">
    <property type="protein sequence ID" value="UJO20881.1"/>
    <property type="molecule type" value="Genomic_DNA"/>
</dbReference>
<organism evidence="9 10">
    <name type="scientific">Passalora fulva</name>
    <name type="common">Tomato leaf mold</name>
    <name type="synonym">Cladosporium fulvum</name>
    <dbReference type="NCBI Taxonomy" id="5499"/>
    <lineage>
        <taxon>Eukaryota</taxon>
        <taxon>Fungi</taxon>
        <taxon>Dikarya</taxon>
        <taxon>Ascomycota</taxon>
        <taxon>Pezizomycotina</taxon>
        <taxon>Dothideomycetes</taxon>
        <taxon>Dothideomycetidae</taxon>
        <taxon>Mycosphaerellales</taxon>
        <taxon>Mycosphaerellaceae</taxon>
        <taxon>Fulvia</taxon>
    </lineage>
</organism>
<keyword evidence="3" id="KW-0805">Transcription regulation</keyword>
<dbReference type="OrthoDB" id="5575144at2759"/>
<dbReference type="Proteomes" id="UP000756132">
    <property type="component" value="Chromosome 8"/>
</dbReference>
<evidence type="ECO:0000256" key="7">
    <source>
        <dbReference type="SAM" id="MobiDB-lite"/>
    </source>
</evidence>
<evidence type="ECO:0000256" key="1">
    <source>
        <dbReference type="ARBA" id="ARBA00022723"/>
    </source>
</evidence>
<feature type="compositionally biased region" description="Low complexity" evidence="7">
    <location>
        <begin position="508"/>
        <end position="521"/>
    </location>
</feature>
<feature type="region of interest" description="Disordered" evidence="7">
    <location>
        <begin position="203"/>
        <end position="272"/>
    </location>
</feature>
<feature type="domain" description="Zn(2)-C6 fungal-type" evidence="8">
    <location>
        <begin position="168"/>
        <end position="197"/>
    </location>
</feature>
<dbReference type="GO" id="GO:0003677">
    <property type="term" value="F:DNA binding"/>
    <property type="evidence" value="ECO:0007669"/>
    <property type="project" value="UniProtKB-KW"/>
</dbReference>
<keyword evidence="4" id="KW-0238">DNA-binding</keyword>
<protein>
    <recommendedName>
        <fullName evidence="8">Zn(2)-C6 fungal-type domain-containing protein</fullName>
    </recommendedName>
</protein>
<dbReference type="SMART" id="SM00066">
    <property type="entry name" value="GAL4"/>
    <property type="match status" value="1"/>
</dbReference>
<proteinExistence type="predicted"/>
<feature type="compositionally biased region" description="Pro residues" evidence="7">
    <location>
        <begin position="46"/>
        <end position="56"/>
    </location>
</feature>
<feature type="compositionally biased region" description="Pro residues" evidence="7">
    <location>
        <begin position="522"/>
        <end position="532"/>
    </location>
</feature>
<feature type="region of interest" description="Disordered" evidence="7">
    <location>
        <begin position="447"/>
        <end position="626"/>
    </location>
</feature>
<reference evidence="9" key="2">
    <citation type="journal article" date="2022" name="Microb. Genom.">
        <title>A chromosome-scale genome assembly of the tomato pathogen Cladosporium fulvum reveals a compartmentalized genome architecture and the presence of a dispensable chromosome.</title>
        <authorList>
            <person name="Zaccaron A.Z."/>
            <person name="Chen L.H."/>
            <person name="Samaras A."/>
            <person name="Stergiopoulos I."/>
        </authorList>
    </citation>
    <scope>NUCLEOTIDE SEQUENCE</scope>
    <source>
        <strain evidence="9">Race5_Kim</strain>
    </source>
</reference>
<evidence type="ECO:0000256" key="6">
    <source>
        <dbReference type="ARBA" id="ARBA00023242"/>
    </source>
</evidence>
<dbReference type="InterPro" id="IPR001138">
    <property type="entry name" value="Zn2Cys6_DnaBD"/>
</dbReference>
<reference evidence="9" key="1">
    <citation type="submission" date="2021-12" db="EMBL/GenBank/DDBJ databases">
        <authorList>
            <person name="Zaccaron A."/>
            <person name="Stergiopoulos I."/>
        </authorList>
    </citation>
    <scope>NUCLEOTIDE SEQUENCE</scope>
    <source>
        <strain evidence="9">Race5_Kim</strain>
    </source>
</reference>
<feature type="region of interest" description="Disordered" evidence="7">
    <location>
        <begin position="102"/>
        <end position="161"/>
    </location>
</feature>
<gene>
    <name evidence="9" type="ORF">CLAFUR5_11269</name>
</gene>
<sequence>MSTGSALCLSTCQSPRQAHHRMNLGSLKRRARHYLDLPGRGEASYPSPPMSNPPSPLEHSQDERTPLVTTLGEQSIATSASSTSTSMPGIAISAPTHATSFLHASNLPGQSSSPSAAAPLSTSTQPSLQRPHATSSTSALPFAQSSLSLARPTSSRGGRKSKAHVASACINCKKAHLSCDVNRPCARCVASGKQDTCYDVQHKKRGRPRLREEGEFKVEQMLPEAGPSTSIASSADLTARPIASTKHRRHESFRSLRSQGSDGSGVASSPNYAYPPPPTATQATFGFQNPYAPSFGAPTYEVPTAYLDLDLVFLKANAPFRQIILAGQEVVGRSLSDVAAPVDGETFQNICNHLRTERDARDPAYMPPINLPGQDPLQGATVEDIERYTRGFEDHTYTWTHTQLGVAAQRFPARVRLAKAHTYWIAITLPSFHPVEHMIAHPSSFPPLQPLAPGLQSQPPDSYTSRRREPARSNPVAGFMPMPGSAVALQRPPRIADQHTAPPRYHDPQSQPLYQPQQAYPSQPPGAAPMPRLPVAEPPTETTAFTPRTTARELPIPHATSGRTIVQLPPLMSTPGQNPTISAGGATSARPRELISQPVESDEGEETNGQGRTRKRRRMGINDVLH</sequence>
<feature type="compositionally biased region" description="Polar residues" evidence="7">
    <location>
        <begin position="227"/>
        <end position="236"/>
    </location>
</feature>
<feature type="region of interest" description="Disordered" evidence="7">
    <location>
        <begin position="38"/>
        <end position="64"/>
    </location>
</feature>
<feature type="compositionally biased region" description="Basic and acidic residues" evidence="7">
    <location>
        <begin position="209"/>
        <end position="218"/>
    </location>
</feature>
<dbReference type="PANTHER" id="PTHR47659">
    <property type="entry name" value="ZN(II)2CYS6 TRANSCRIPTION FACTOR (EUROFUNG)-RELATED"/>
    <property type="match status" value="1"/>
</dbReference>
<dbReference type="GO" id="GO:0000981">
    <property type="term" value="F:DNA-binding transcription factor activity, RNA polymerase II-specific"/>
    <property type="evidence" value="ECO:0007669"/>
    <property type="project" value="InterPro"/>
</dbReference>
<dbReference type="GeneID" id="71991147"/>
<feature type="compositionally biased region" description="Low complexity" evidence="7">
    <location>
        <begin position="538"/>
        <end position="553"/>
    </location>
</feature>
<feature type="compositionally biased region" description="Low complexity" evidence="7">
    <location>
        <begin position="110"/>
        <end position="127"/>
    </location>
</feature>
<keyword evidence="1" id="KW-0479">Metal-binding</keyword>
<dbReference type="Gene3D" id="4.10.240.10">
    <property type="entry name" value="Zn(2)-C6 fungal-type DNA-binding domain"/>
    <property type="match status" value="1"/>
</dbReference>
<keyword evidence="2" id="KW-0862">Zinc</keyword>
<dbReference type="Pfam" id="PF00172">
    <property type="entry name" value="Zn_clus"/>
    <property type="match status" value="1"/>
</dbReference>
<dbReference type="CDD" id="cd00067">
    <property type="entry name" value="GAL4"/>
    <property type="match status" value="1"/>
</dbReference>
<evidence type="ECO:0000256" key="2">
    <source>
        <dbReference type="ARBA" id="ARBA00022833"/>
    </source>
</evidence>
<feature type="compositionally biased region" description="Polar residues" evidence="7">
    <location>
        <begin position="132"/>
        <end position="156"/>
    </location>
</feature>
<evidence type="ECO:0000256" key="3">
    <source>
        <dbReference type="ARBA" id="ARBA00023015"/>
    </source>
</evidence>
<dbReference type="PROSITE" id="PS50048">
    <property type="entry name" value="ZN2_CY6_FUNGAL_2"/>
    <property type="match status" value="1"/>
</dbReference>
<dbReference type="InterPro" id="IPR036864">
    <property type="entry name" value="Zn2-C6_fun-type_DNA-bd_sf"/>
</dbReference>
<dbReference type="PANTHER" id="PTHR47659:SF4">
    <property type="entry name" value="ZN(II)2CYS6 TRANSCRIPTION FACTOR (EUROFUNG)"/>
    <property type="match status" value="1"/>
</dbReference>
<dbReference type="AlphaFoldDB" id="A0A9Q8PED2"/>
<dbReference type="PROSITE" id="PS00463">
    <property type="entry name" value="ZN2_CY6_FUNGAL_1"/>
    <property type="match status" value="1"/>
</dbReference>
<keyword evidence="6" id="KW-0539">Nucleus</keyword>
<evidence type="ECO:0000256" key="4">
    <source>
        <dbReference type="ARBA" id="ARBA00023125"/>
    </source>
</evidence>
<keyword evidence="10" id="KW-1185">Reference proteome</keyword>
<evidence type="ECO:0000313" key="10">
    <source>
        <dbReference type="Proteomes" id="UP000756132"/>
    </source>
</evidence>
<keyword evidence="5" id="KW-0804">Transcription</keyword>
<dbReference type="SUPFAM" id="SSF57701">
    <property type="entry name" value="Zn2/Cys6 DNA-binding domain"/>
    <property type="match status" value="1"/>
</dbReference>
<dbReference type="KEGG" id="ffu:CLAFUR5_11269"/>
<evidence type="ECO:0000259" key="8">
    <source>
        <dbReference type="PROSITE" id="PS50048"/>
    </source>
</evidence>
<name>A0A9Q8PED2_PASFU</name>
<evidence type="ECO:0000256" key="5">
    <source>
        <dbReference type="ARBA" id="ARBA00023163"/>
    </source>
</evidence>
<evidence type="ECO:0000313" key="9">
    <source>
        <dbReference type="EMBL" id="UJO20881.1"/>
    </source>
</evidence>
<dbReference type="InterPro" id="IPR050335">
    <property type="entry name" value="ERT1_acuK_gluconeogen_tf"/>
</dbReference>
<dbReference type="GO" id="GO:0008270">
    <property type="term" value="F:zinc ion binding"/>
    <property type="evidence" value="ECO:0007669"/>
    <property type="project" value="InterPro"/>
</dbReference>
<accession>A0A9Q8PED2</accession>